<sequence length="180" mass="20258">MERDEKKPLNELRNSRDESFIRRWSDRKLASQQPLVEQAEAEQPLEQPCDEDMPPLESLNDSSDYSGFLSPKVSEPLRKIALRKLFHGSDFNLCDGLDDYAEDFTKFEALGDVITADLKHQLEVQEQKEVEQQALAEAEPGESATAAVESKDETSAEDPHPPTDQQPSDDDGNDNRETPA</sequence>
<feature type="compositionally biased region" description="Basic and acidic residues" evidence="1">
    <location>
        <begin position="149"/>
        <end position="161"/>
    </location>
</feature>
<dbReference type="InterPro" id="IPR021735">
    <property type="entry name" value="DUF3306"/>
</dbReference>
<dbReference type="Pfam" id="PF11748">
    <property type="entry name" value="DUF3306"/>
    <property type="match status" value="1"/>
</dbReference>
<evidence type="ECO:0000313" key="2">
    <source>
        <dbReference type="EMBL" id="MCG7941406.1"/>
    </source>
</evidence>
<protein>
    <submittedName>
        <fullName evidence="2">DUF3306 domain-containing protein</fullName>
    </submittedName>
</protein>
<reference evidence="2" key="1">
    <citation type="journal article" date="2021" name="Proc. Natl. Acad. Sci. U.S.A.">
        <title>Global biogeography of chemosynthetic symbionts reveals both localized and globally distributed symbiont groups. .</title>
        <authorList>
            <person name="Osvatic J.T."/>
            <person name="Wilkins L.G.E."/>
            <person name="Leibrecht L."/>
            <person name="Leray M."/>
            <person name="Zauner S."/>
            <person name="Polzin J."/>
            <person name="Camacho Y."/>
            <person name="Gros O."/>
            <person name="van Gils J.A."/>
            <person name="Eisen J.A."/>
            <person name="Petersen J.M."/>
            <person name="Yuen B."/>
        </authorList>
    </citation>
    <scope>NUCLEOTIDE SEQUENCE</scope>
    <source>
        <strain evidence="2">MAGL173</strain>
    </source>
</reference>
<evidence type="ECO:0000256" key="1">
    <source>
        <dbReference type="SAM" id="MobiDB-lite"/>
    </source>
</evidence>
<organism evidence="2 3">
    <name type="scientific">Candidatus Thiodiazotropha lotti</name>
    <dbReference type="NCBI Taxonomy" id="2792787"/>
    <lineage>
        <taxon>Bacteria</taxon>
        <taxon>Pseudomonadati</taxon>
        <taxon>Pseudomonadota</taxon>
        <taxon>Gammaproteobacteria</taxon>
        <taxon>Chromatiales</taxon>
        <taxon>Sedimenticolaceae</taxon>
        <taxon>Candidatus Thiodiazotropha</taxon>
    </lineage>
</organism>
<evidence type="ECO:0000313" key="3">
    <source>
        <dbReference type="Proteomes" id="UP000886687"/>
    </source>
</evidence>
<dbReference type="AlphaFoldDB" id="A0A9E4K7R8"/>
<proteinExistence type="predicted"/>
<feature type="region of interest" description="Disordered" evidence="1">
    <location>
        <begin position="131"/>
        <end position="180"/>
    </location>
</feature>
<accession>A0A9E4K7R8</accession>
<feature type="region of interest" description="Disordered" evidence="1">
    <location>
        <begin position="32"/>
        <end position="64"/>
    </location>
</feature>
<comment type="caution">
    <text evidence="2">The sequence shown here is derived from an EMBL/GenBank/DDBJ whole genome shotgun (WGS) entry which is preliminary data.</text>
</comment>
<dbReference type="EMBL" id="JAEPDI010000029">
    <property type="protein sequence ID" value="MCG7941406.1"/>
    <property type="molecule type" value="Genomic_DNA"/>
</dbReference>
<name>A0A9E4K7R8_9GAMM</name>
<dbReference type="Proteomes" id="UP000886687">
    <property type="component" value="Unassembled WGS sequence"/>
</dbReference>
<feature type="compositionally biased region" description="Low complexity" evidence="1">
    <location>
        <begin position="37"/>
        <end position="47"/>
    </location>
</feature>
<gene>
    <name evidence="2" type="ORF">JAZ04_21440</name>
</gene>